<protein>
    <submittedName>
        <fullName evidence="3">Pectate lyase</fullName>
    </submittedName>
</protein>
<dbReference type="InterPro" id="IPR011050">
    <property type="entry name" value="Pectin_lyase_fold/virulence"/>
</dbReference>
<dbReference type="InterPro" id="IPR052063">
    <property type="entry name" value="Polysaccharide_Lyase_1"/>
</dbReference>
<name>A0AAP2GK57_9BACT</name>
<dbReference type="Gene3D" id="2.160.20.10">
    <property type="entry name" value="Single-stranded right-handed beta-helix, Pectin lyase-like"/>
    <property type="match status" value="1"/>
</dbReference>
<keyword evidence="1" id="KW-0479">Metal-binding</keyword>
<evidence type="ECO:0000256" key="1">
    <source>
        <dbReference type="ARBA" id="ARBA00022723"/>
    </source>
</evidence>
<keyword evidence="2" id="KW-0325">Glycoprotein</keyword>
<dbReference type="PANTHER" id="PTHR42970">
    <property type="entry name" value="PECTATE LYASE C-RELATED"/>
    <property type="match status" value="1"/>
</dbReference>
<dbReference type="GO" id="GO:0016829">
    <property type="term" value="F:lyase activity"/>
    <property type="evidence" value="ECO:0007669"/>
    <property type="project" value="UniProtKB-KW"/>
</dbReference>
<dbReference type="EMBL" id="JAHESC010000055">
    <property type="protein sequence ID" value="MBT1690096.1"/>
    <property type="molecule type" value="Genomic_DNA"/>
</dbReference>
<reference evidence="3 4" key="1">
    <citation type="submission" date="2021-05" db="EMBL/GenBank/DDBJ databases">
        <title>A Polyphasic approach of four new species of the genus Ohtaekwangia: Ohtaekwangia histidinii sp. nov., Ohtaekwangia cretensis sp. nov., Ohtaekwangia indiensis sp. nov., Ohtaekwangia reichenbachii sp. nov. from diverse environment.</title>
        <authorList>
            <person name="Octaviana S."/>
        </authorList>
    </citation>
    <scope>NUCLEOTIDE SEQUENCE [LARGE SCALE GENOMIC DNA]</scope>
    <source>
        <strain evidence="3 4">PWU37</strain>
    </source>
</reference>
<organism evidence="3 4">
    <name type="scientific">Dawidia soli</name>
    <dbReference type="NCBI Taxonomy" id="2782352"/>
    <lineage>
        <taxon>Bacteria</taxon>
        <taxon>Pseudomonadati</taxon>
        <taxon>Bacteroidota</taxon>
        <taxon>Cytophagia</taxon>
        <taxon>Cytophagales</taxon>
        <taxon>Chryseotaleaceae</taxon>
        <taxon>Dawidia</taxon>
    </lineage>
</organism>
<keyword evidence="4" id="KW-1185">Reference proteome</keyword>
<accession>A0AAP2GK57</accession>
<dbReference type="AlphaFoldDB" id="A0AAP2GK57"/>
<sequence length="432" mass="47004">MTYSSAAAQQKVLAFPGADGFGKFTSGGRGGKIYTVTTLQDDGPGSFREAVKAKEKRIIVFAVSGNIALKSPITIHQGDVTIAGQSAPGDGICIQDQPVAIQANNVIIRFLRFRLGDLAGVETDALGGTKYSENVIIDHCSVSWATDECASFYRNRSFTLQWCIISESLNKSVHTKGEHGYGGIWGGMGASFHHNLLAHHTSRLPRFSGSSTTPNPPDEIVDFRNNVIYNWVGNNTYGGERGRYNVVNNYYKAGPATKPKNNWMLNPSAPYGKFYVQGNIYHGNEAISADNWKGGVKADNLDSARAPAPFDVEAIREQTARAAFDDVIKYAGASLQRDAVDKRIVQEVRTGTASFGQAHNGIIDSQRDVGGWPALRTAPTPQDSDADGLPDAWEKKHHLSANDPSDAIRQSPDSEYTYIECYLNELVKDVIP</sequence>
<proteinExistence type="predicted"/>
<keyword evidence="3" id="KW-0456">Lyase</keyword>
<evidence type="ECO:0000313" key="4">
    <source>
        <dbReference type="Proteomes" id="UP001319180"/>
    </source>
</evidence>
<dbReference type="SUPFAM" id="SSF51126">
    <property type="entry name" value="Pectin lyase-like"/>
    <property type="match status" value="1"/>
</dbReference>
<dbReference type="PANTHER" id="PTHR42970:SF1">
    <property type="entry name" value="PECTATE LYASE C-RELATED"/>
    <property type="match status" value="1"/>
</dbReference>
<comment type="caution">
    <text evidence="3">The sequence shown here is derived from an EMBL/GenBank/DDBJ whole genome shotgun (WGS) entry which is preliminary data.</text>
</comment>
<dbReference type="GO" id="GO:0046872">
    <property type="term" value="F:metal ion binding"/>
    <property type="evidence" value="ECO:0007669"/>
    <property type="project" value="UniProtKB-KW"/>
</dbReference>
<evidence type="ECO:0000256" key="2">
    <source>
        <dbReference type="ARBA" id="ARBA00023180"/>
    </source>
</evidence>
<dbReference type="InterPro" id="IPR012334">
    <property type="entry name" value="Pectin_lyas_fold"/>
</dbReference>
<dbReference type="Proteomes" id="UP001319180">
    <property type="component" value="Unassembled WGS sequence"/>
</dbReference>
<gene>
    <name evidence="3" type="ORF">KK078_26260</name>
</gene>
<evidence type="ECO:0000313" key="3">
    <source>
        <dbReference type="EMBL" id="MBT1690096.1"/>
    </source>
</evidence>